<feature type="signal peptide" evidence="1">
    <location>
        <begin position="1"/>
        <end position="31"/>
    </location>
</feature>
<keyword evidence="3" id="KW-1185">Reference proteome</keyword>
<accession>A0ABV9QWX5</accession>
<comment type="caution">
    <text evidence="2">The sequence shown here is derived from an EMBL/GenBank/DDBJ whole genome shotgun (WGS) entry which is preliminary data.</text>
</comment>
<dbReference type="EMBL" id="JBHSHD010000010">
    <property type="protein sequence ID" value="MFC4821546.1"/>
    <property type="molecule type" value="Genomic_DNA"/>
</dbReference>
<dbReference type="Proteomes" id="UP001595886">
    <property type="component" value="Unassembled WGS sequence"/>
</dbReference>
<feature type="chain" id="PRO_5047382021" evidence="1">
    <location>
        <begin position="32"/>
        <end position="198"/>
    </location>
</feature>
<name>A0ABV9QWX5_9GAMM</name>
<reference evidence="3" key="1">
    <citation type="journal article" date="2019" name="Int. J. Syst. Evol. Microbiol.">
        <title>The Global Catalogue of Microorganisms (GCM) 10K type strain sequencing project: providing services to taxonomists for standard genome sequencing and annotation.</title>
        <authorList>
            <consortium name="The Broad Institute Genomics Platform"/>
            <consortium name="The Broad Institute Genome Sequencing Center for Infectious Disease"/>
            <person name="Wu L."/>
            <person name="Ma J."/>
        </authorList>
    </citation>
    <scope>NUCLEOTIDE SEQUENCE [LARGE SCALE GENOMIC DNA]</scope>
    <source>
        <strain evidence="3">CCUG 30340</strain>
    </source>
</reference>
<protein>
    <submittedName>
        <fullName evidence="2">Uncharacterized protein</fullName>
    </submittedName>
</protein>
<proteinExistence type="predicted"/>
<dbReference type="RefSeq" id="WP_380021823.1">
    <property type="nucleotide sequence ID" value="NZ_JBHSHD010000010.1"/>
</dbReference>
<evidence type="ECO:0000313" key="3">
    <source>
        <dbReference type="Proteomes" id="UP001595886"/>
    </source>
</evidence>
<gene>
    <name evidence="2" type="ORF">ACFO6Q_14525</name>
</gene>
<keyword evidence="1" id="KW-0732">Signal</keyword>
<organism evidence="2 3">
    <name type="scientific">Dokdonella ginsengisoli</name>
    <dbReference type="NCBI Taxonomy" id="363846"/>
    <lineage>
        <taxon>Bacteria</taxon>
        <taxon>Pseudomonadati</taxon>
        <taxon>Pseudomonadota</taxon>
        <taxon>Gammaproteobacteria</taxon>
        <taxon>Lysobacterales</taxon>
        <taxon>Rhodanobacteraceae</taxon>
        <taxon>Dokdonella</taxon>
    </lineage>
</organism>
<evidence type="ECO:0000313" key="2">
    <source>
        <dbReference type="EMBL" id="MFC4821546.1"/>
    </source>
</evidence>
<sequence length="198" mass="20271">MSPLSPSLARVLALGAALVAAPFLVPAPLSAGTPNAAKPPASIAVTRQLGAPPAGVADLKFRDLFKLPVGPKGLEPTDKLAGLDGKRVRIVGYMVQQEPPLAGSFILSPLPVVAGDADDSFADDIPASAIFVVLPKSADTVVPPLAGLIQLTGTLRVGAHEMPGAGRVAPAVLELDREPERALLRHAKAKPKSSAKAR</sequence>
<evidence type="ECO:0000256" key="1">
    <source>
        <dbReference type="SAM" id="SignalP"/>
    </source>
</evidence>